<name>F8PWV5_SERL3</name>
<feature type="compositionally biased region" description="Low complexity" evidence="1">
    <location>
        <begin position="202"/>
        <end position="213"/>
    </location>
</feature>
<protein>
    <submittedName>
        <fullName evidence="2">Uncharacterized protein</fullName>
    </submittedName>
</protein>
<dbReference type="STRING" id="936435.F8PWV5"/>
<dbReference type="InParanoid" id="F8PWV5"/>
<dbReference type="EMBL" id="GL945480">
    <property type="protein sequence ID" value="EGN99282.1"/>
    <property type="molecule type" value="Genomic_DNA"/>
</dbReference>
<evidence type="ECO:0000256" key="1">
    <source>
        <dbReference type="SAM" id="MobiDB-lite"/>
    </source>
</evidence>
<accession>F8PWV5</accession>
<dbReference type="HOGENOM" id="CLU_1185631_0_0_1"/>
<gene>
    <name evidence="2" type="ORF">SERLA73DRAFT_54118</name>
</gene>
<feature type="compositionally biased region" description="Pro residues" evidence="1">
    <location>
        <begin position="1"/>
        <end position="10"/>
    </location>
</feature>
<evidence type="ECO:0000313" key="2">
    <source>
        <dbReference type="EMBL" id="EGN99282.1"/>
    </source>
</evidence>
<dbReference type="AlphaFoldDB" id="F8PWV5"/>
<proteinExistence type="predicted"/>
<organism evidence="3">
    <name type="scientific">Serpula lacrymans var. lacrymans (strain S7.3)</name>
    <name type="common">Dry rot fungus</name>
    <dbReference type="NCBI Taxonomy" id="936435"/>
    <lineage>
        <taxon>Eukaryota</taxon>
        <taxon>Fungi</taxon>
        <taxon>Dikarya</taxon>
        <taxon>Basidiomycota</taxon>
        <taxon>Agaricomycotina</taxon>
        <taxon>Agaricomycetes</taxon>
        <taxon>Agaricomycetidae</taxon>
        <taxon>Boletales</taxon>
        <taxon>Coniophorineae</taxon>
        <taxon>Serpulaceae</taxon>
        <taxon>Serpula</taxon>
    </lineage>
</organism>
<reference evidence="3" key="1">
    <citation type="journal article" date="2011" name="Science">
        <title>The plant cell wall-decomposing machinery underlies the functional diversity of forest fungi.</title>
        <authorList>
            <person name="Eastwood D.C."/>
            <person name="Floudas D."/>
            <person name="Binder M."/>
            <person name="Majcherczyk A."/>
            <person name="Schneider P."/>
            <person name="Aerts A."/>
            <person name="Asiegbu F.O."/>
            <person name="Baker S.E."/>
            <person name="Barry K."/>
            <person name="Bendiksby M."/>
            <person name="Blumentritt M."/>
            <person name="Coutinho P.M."/>
            <person name="Cullen D."/>
            <person name="de Vries R.P."/>
            <person name="Gathman A."/>
            <person name="Goodell B."/>
            <person name="Henrissat B."/>
            <person name="Ihrmark K."/>
            <person name="Kauserud H."/>
            <person name="Kohler A."/>
            <person name="LaButti K."/>
            <person name="Lapidus A."/>
            <person name="Lavin J.L."/>
            <person name="Lee Y.-H."/>
            <person name="Lindquist E."/>
            <person name="Lilly W."/>
            <person name="Lucas S."/>
            <person name="Morin E."/>
            <person name="Murat C."/>
            <person name="Oguiza J.A."/>
            <person name="Park J."/>
            <person name="Pisabarro A.G."/>
            <person name="Riley R."/>
            <person name="Rosling A."/>
            <person name="Salamov A."/>
            <person name="Schmidt O."/>
            <person name="Schmutz J."/>
            <person name="Skrede I."/>
            <person name="Stenlid J."/>
            <person name="Wiebenga A."/>
            <person name="Xie X."/>
            <person name="Kuees U."/>
            <person name="Hibbett D.S."/>
            <person name="Hoffmeister D."/>
            <person name="Hoegberg N."/>
            <person name="Martin F."/>
            <person name="Grigoriev I.V."/>
            <person name="Watkinson S.C."/>
        </authorList>
    </citation>
    <scope>NUCLEOTIDE SEQUENCE [LARGE SCALE GENOMIC DNA]</scope>
    <source>
        <strain evidence="3">strain S7.3</strain>
    </source>
</reference>
<dbReference type="Proteomes" id="UP000008063">
    <property type="component" value="Unassembled WGS sequence"/>
</dbReference>
<feature type="region of interest" description="Disordered" evidence="1">
    <location>
        <begin position="1"/>
        <end position="41"/>
    </location>
</feature>
<sequence length="234" mass="24676">MSPPRKPQSPPQLLIPDSASPSSRHLFPHSDPPIINAPDGDGGFVNSGPQLHIVPATPVSGGGATSHTVPFQNTLDTLHHGMSLVYLTAALADLPSQPPSPHNSRPRPGITHPPIQPHHSPSPYSNNHNTVKHISPYLISVNPPNSHPPMHSFLIPCPNTATATIWGCPPLPLKYHSNSPSPQITSPPKTILLITTPVSLRTSTSSPSPLLATDQRATPPLVPPLGTCLTTSSP</sequence>
<evidence type="ECO:0000313" key="3">
    <source>
        <dbReference type="Proteomes" id="UP000008063"/>
    </source>
</evidence>
<feature type="region of interest" description="Disordered" evidence="1">
    <location>
        <begin position="202"/>
        <end position="234"/>
    </location>
</feature>
<keyword evidence="3" id="KW-1185">Reference proteome</keyword>
<feature type="region of interest" description="Disordered" evidence="1">
    <location>
        <begin position="95"/>
        <end position="129"/>
    </location>
</feature>
<dbReference type="OrthoDB" id="4748970at2759"/>